<evidence type="ECO:0000313" key="2">
    <source>
        <dbReference type="EMBL" id="CAG8467934.1"/>
    </source>
</evidence>
<reference evidence="2" key="1">
    <citation type="submission" date="2021-06" db="EMBL/GenBank/DDBJ databases">
        <authorList>
            <person name="Kallberg Y."/>
            <person name="Tangrot J."/>
            <person name="Rosling A."/>
        </authorList>
    </citation>
    <scope>NUCLEOTIDE SEQUENCE</scope>
    <source>
        <strain evidence="2">IN212</strain>
    </source>
</reference>
<dbReference type="Proteomes" id="UP000789396">
    <property type="component" value="Unassembled WGS sequence"/>
</dbReference>
<evidence type="ECO:0000313" key="3">
    <source>
        <dbReference type="Proteomes" id="UP000789396"/>
    </source>
</evidence>
<feature type="non-terminal residue" evidence="2">
    <location>
        <position position="1"/>
    </location>
</feature>
<comment type="caution">
    <text evidence="2">The sequence shown here is derived from an EMBL/GenBank/DDBJ whole genome shotgun (WGS) entry which is preliminary data.</text>
</comment>
<feature type="compositionally biased region" description="Low complexity" evidence="1">
    <location>
        <begin position="11"/>
        <end position="28"/>
    </location>
</feature>
<feature type="compositionally biased region" description="Acidic residues" evidence="1">
    <location>
        <begin position="64"/>
        <end position="103"/>
    </location>
</feature>
<feature type="compositionally biased region" description="Basic and acidic residues" evidence="1">
    <location>
        <begin position="39"/>
        <end position="63"/>
    </location>
</feature>
<dbReference type="EMBL" id="CAJVPZ010000522">
    <property type="protein sequence ID" value="CAG8467934.1"/>
    <property type="molecule type" value="Genomic_DNA"/>
</dbReference>
<proteinExistence type="predicted"/>
<name>A0A9N8Z0F9_9GLOM</name>
<feature type="compositionally biased region" description="Polar residues" evidence="1">
    <location>
        <begin position="1"/>
        <end position="10"/>
    </location>
</feature>
<keyword evidence="3" id="KW-1185">Reference proteome</keyword>
<protein>
    <submittedName>
        <fullName evidence="2">10582_t:CDS:1</fullName>
    </submittedName>
</protein>
<sequence>ESTSASTLAIANSSSTSNLVASTSSASNERVFTSARKTKSSDVTEAVKRFNNRSDDNNDKFELLDPDSDIDESSEGELIESDNENEAMELSESESEFTTESDTDSEKILKSWDLKMKTKISFSRSAKIGNSSGISVKK</sequence>
<gene>
    <name evidence="2" type="ORF">RFULGI_LOCUS984</name>
</gene>
<evidence type="ECO:0000256" key="1">
    <source>
        <dbReference type="SAM" id="MobiDB-lite"/>
    </source>
</evidence>
<dbReference type="AlphaFoldDB" id="A0A9N8Z0F9"/>
<organism evidence="2 3">
    <name type="scientific">Racocetra fulgida</name>
    <dbReference type="NCBI Taxonomy" id="60492"/>
    <lineage>
        <taxon>Eukaryota</taxon>
        <taxon>Fungi</taxon>
        <taxon>Fungi incertae sedis</taxon>
        <taxon>Mucoromycota</taxon>
        <taxon>Glomeromycotina</taxon>
        <taxon>Glomeromycetes</taxon>
        <taxon>Diversisporales</taxon>
        <taxon>Gigasporaceae</taxon>
        <taxon>Racocetra</taxon>
    </lineage>
</organism>
<feature type="region of interest" description="Disordered" evidence="1">
    <location>
        <begin position="1"/>
        <end position="104"/>
    </location>
</feature>
<dbReference type="OrthoDB" id="10550948at2759"/>
<accession>A0A9N8Z0F9</accession>